<reference evidence="13" key="1">
    <citation type="submission" date="2016-02" db="EMBL/GenBank/DDBJ databases">
        <authorList>
            <person name="Dunlap C."/>
        </authorList>
    </citation>
    <scope>NUCLEOTIDE SEQUENCE [LARGE SCALE GENOMIC DNA]</scope>
    <source>
        <strain evidence="13">NRRL B-41092</strain>
    </source>
</reference>
<evidence type="ECO:0000256" key="3">
    <source>
        <dbReference type="ARBA" id="ARBA00022516"/>
    </source>
</evidence>
<dbReference type="SMART" id="SM00046">
    <property type="entry name" value="DAGKc"/>
    <property type="match status" value="1"/>
</dbReference>
<dbReference type="RefSeq" id="WP_061520833.1">
    <property type="nucleotide sequence ID" value="NZ_JARLZY010000025.1"/>
</dbReference>
<dbReference type="Proteomes" id="UP000075430">
    <property type="component" value="Unassembled WGS sequence"/>
</dbReference>
<dbReference type="InterPro" id="IPR050187">
    <property type="entry name" value="Lipid_Phosphate_FormReg"/>
</dbReference>
<comment type="similarity">
    <text evidence="2">Belongs to the diacylglycerol/lipid kinase family.</text>
</comment>
<evidence type="ECO:0000256" key="1">
    <source>
        <dbReference type="ARBA" id="ARBA00001946"/>
    </source>
</evidence>
<keyword evidence="8" id="KW-0443">Lipid metabolism</keyword>
<keyword evidence="4" id="KW-0808">Transferase</keyword>
<evidence type="ECO:0000256" key="2">
    <source>
        <dbReference type="ARBA" id="ARBA00005983"/>
    </source>
</evidence>
<evidence type="ECO:0000256" key="10">
    <source>
        <dbReference type="ARBA" id="ARBA00023264"/>
    </source>
</evidence>
<keyword evidence="6 12" id="KW-0418">Kinase</keyword>
<comment type="cofactor">
    <cofactor evidence="1">
        <name>Mg(2+)</name>
        <dbReference type="ChEBI" id="CHEBI:18420"/>
    </cofactor>
</comment>
<keyword evidence="5" id="KW-0547">Nucleotide-binding</keyword>
<evidence type="ECO:0000256" key="9">
    <source>
        <dbReference type="ARBA" id="ARBA00023209"/>
    </source>
</evidence>
<dbReference type="InterPro" id="IPR001206">
    <property type="entry name" value="Diacylglycerol_kinase_cat_dom"/>
</dbReference>
<evidence type="ECO:0000259" key="11">
    <source>
        <dbReference type="PROSITE" id="PS50146"/>
    </source>
</evidence>
<dbReference type="GO" id="GO:0008654">
    <property type="term" value="P:phospholipid biosynthetic process"/>
    <property type="evidence" value="ECO:0007669"/>
    <property type="project" value="UniProtKB-KW"/>
</dbReference>
<keyword evidence="10" id="KW-1208">Phospholipid metabolism</keyword>
<comment type="caution">
    <text evidence="12">The sequence shown here is derived from an EMBL/GenBank/DDBJ whole genome shotgun (WGS) entry which is preliminary data.</text>
</comment>
<dbReference type="NCBIfam" id="TIGR00147">
    <property type="entry name" value="YegS/Rv2252/BmrU family lipid kinase"/>
    <property type="match status" value="1"/>
</dbReference>
<dbReference type="InterPro" id="IPR045540">
    <property type="entry name" value="YegS/DAGK_C"/>
</dbReference>
<name>A0A150F8R4_9BACI</name>
<evidence type="ECO:0000256" key="8">
    <source>
        <dbReference type="ARBA" id="ARBA00023098"/>
    </source>
</evidence>
<dbReference type="GO" id="GO:0005886">
    <property type="term" value="C:plasma membrane"/>
    <property type="evidence" value="ECO:0007669"/>
    <property type="project" value="TreeGrafter"/>
</dbReference>
<dbReference type="Gene3D" id="2.60.200.40">
    <property type="match status" value="1"/>
</dbReference>
<sequence>MSQRKAVLIYNGNAGQKQIEKTLGTVVPILAQSADELLIKPTKHPDDARQFCENLDSSVDDLFILGGDGTVHQCINSISKLDHRPSVGILPGGTCNDFSRALGIPQNLQKAAEALMSGKRRNIDVCQSDDGFFLNFWGIGLITEASSHINETEKALFGKISYLTSALRTMTNASTFSVRLTIDGKVKEDEAVMLLVMNGHYIGTNRVPLPDANLQDGLADVLICRNTSLAALRELMTMEQGSFDDFSGELSYIQASRIEIETERVMNADTDGEVYGKSPCTIEVLKQHICMLVPEENTELK</sequence>
<evidence type="ECO:0000256" key="7">
    <source>
        <dbReference type="ARBA" id="ARBA00022840"/>
    </source>
</evidence>
<dbReference type="PANTHER" id="PTHR12358">
    <property type="entry name" value="SPHINGOSINE KINASE"/>
    <property type="match status" value="1"/>
</dbReference>
<dbReference type="EMBL" id="LSBA01000006">
    <property type="protein sequence ID" value="KXZ21465.1"/>
    <property type="molecule type" value="Genomic_DNA"/>
</dbReference>
<dbReference type="Pfam" id="PF19279">
    <property type="entry name" value="YegS_C"/>
    <property type="match status" value="1"/>
</dbReference>
<keyword evidence="9" id="KW-0594">Phospholipid biosynthesis</keyword>
<gene>
    <name evidence="12" type="ORF">AXI58_10890</name>
</gene>
<dbReference type="GO" id="GO:0005524">
    <property type="term" value="F:ATP binding"/>
    <property type="evidence" value="ECO:0007669"/>
    <property type="project" value="UniProtKB-KW"/>
</dbReference>
<proteinExistence type="inferred from homology"/>
<evidence type="ECO:0000256" key="5">
    <source>
        <dbReference type="ARBA" id="ARBA00022741"/>
    </source>
</evidence>
<dbReference type="GO" id="GO:0004143">
    <property type="term" value="F:ATP-dependent diacylglycerol kinase activity"/>
    <property type="evidence" value="ECO:0007669"/>
    <property type="project" value="TreeGrafter"/>
</dbReference>
<keyword evidence="13" id="KW-1185">Reference proteome</keyword>
<accession>A0A150F8R4</accession>
<dbReference type="InterPro" id="IPR016064">
    <property type="entry name" value="NAD/diacylglycerol_kinase_sf"/>
</dbReference>
<keyword evidence="7" id="KW-0067">ATP-binding</keyword>
<evidence type="ECO:0000256" key="4">
    <source>
        <dbReference type="ARBA" id="ARBA00022679"/>
    </source>
</evidence>
<evidence type="ECO:0000256" key="6">
    <source>
        <dbReference type="ARBA" id="ARBA00022777"/>
    </source>
</evidence>
<feature type="domain" description="DAGKc" evidence="11">
    <location>
        <begin position="1"/>
        <end position="131"/>
    </location>
</feature>
<dbReference type="AlphaFoldDB" id="A0A150F8R4"/>
<dbReference type="Gene3D" id="3.40.50.10330">
    <property type="entry name" value="Probable inorganic polyphosphate/atp-NAD kinase, domain 1"/>
    <property type="match status" value="1"/>
</dbReference>
<dbReference type="PANTHER" id="PTHR12358:SF107">
    <property type="entry name" value="LIPID KINASE BMRU-RELATED"/>
    <property type="match status" value="1"/>
</dbReference>
<dbReference type="InterPro" id="IPR017438">
    <property type="entry name" value="ATP-NAD_kinase_N"/>
</dbReference>
<dbReference type="PROSITE" id="PS50146">
    <property type="entry name" value="DAGK"/>
    <property type="match status" value="1"/>
</dbReference>
<dbReference type="OrthoDB" id="142078at2"/>
<keyword evidence="3" id="KW-0444">Lipid biosynthesis</keyword>
<evidence type="ECO:0000313" key="12">
    <source>
        <dbReference type="EMBL" id="KXZ21465.1"/>
    </source>
</evidence>
<dbReference type="STRING" id="1793963.AXI58_10890"/>
<protein>
    <submittedName>
        <fullName evidence="12">Lipid kinase</fullName>
    </submittedName>
</protein>
<organism evidence="12 13">
    <name type="scientific">Bacillus nakamurai</name>
    <dbReference type="NCBI Taxonomy" id="1793963"/>
    <lineage>
        <taxon>Bacteria</taxon>
        <taxon>Bacillati</taxon>
        <taxon>Bacillota</taxon>
        <taxon>Bacilli</taxon>
        <taxon>Bacillales</taxon>
        <taxon>Bacillaceae</taxon>
        <taxon>Bacillus</taxon>
    </lineage>
</organism>
<dbReference type="Pfam" id="PF00781">
    <property type="entry name" value="DAGK_cat"/>
    <property type="match status" value="1"/>
</dbReference>
<evidence type="ECO:0000313" key="13">
    <source>
        <dbReference type="Proteomes" id="UP000075430"/>
    </source>
</evidence>
<dbReference type="InterPro" id="IPR005218">
    <property type="entry name" value="Diacylglycerol/lipid_kinase"/>
</dbReference>
<dbReference type="SUPFAM" id="SSF111331">
    <property type="entry name" value="NAD kinase/diacylglycerol kinase-like"/>
    <property type="match status" value="1"/>
</dbReference>